<name>A0A3D8IAV9_9HELI</name>
<keyword evidence="4" id="KW-1185">Reference proteome</keyword>
<keyword evidence="2 3" id="KW-0808">Transferase</keyword>
<dbReference type="InterPro" id="IPR029063">
    <property type="entry name" value="SAM-dependent_MTases_sf"/>
</dbReference>
<sequence>MFVQWIFAKLLSNAIQTVAFVEKMESQSLRVRCIKSHKLSSFTQGGIAMESQSFGEFMQMWLYGEEGYYRKVRVGKTGDFYTNVSVGKFFGFTLGFYLQEILKTQKGRIAIIEIGSEKGDLIADIAEFLHLKGEENVEFWTLEPLNELQRIQKENFHQRLRMELQTATKLEDFSGLEVALFVSNELLDAFACELVFKGEMAFVEGGELVFKEINAEILELAKAFNVEIGEIPLGAFEFVENLAQVAPKWLFLGFDYGALMARNTFSLRLYAQHQTQNFFPNPASKLCDSTLLGLFGKADLTYDVNFALWREAFLRIGGRECFFCVQNRALVDMGLDKMCEWYIAHFGLEHYMTQSSKIRTLISPGALGERFFGMCFANFEISAHNKAI</sequence>
<reference evidence="3 4" key="1">
    <citation type="submission" date="2018-04" db="EMBL/GenBank/DDBJ databases">
        <title>Novel Campyloabacter and Helicobacter Species and Strains.</title>
        <authorList>
            <person name="Mannion A.J."/>
            <person name="Shen Z."/>
            <person name="Fox J.G."/>
        </authorList>
    </citation>
    <scope>NUCLEOTIDE SEQUENCE [LARGE SCALE GENOMIC DNA]</scope>
    <source>
        <strain evidence="3 4">MIT 99-5101</strain>
    </source>
</reference>
<dbReference type="Pfam" id="PF02636">
    <property type="entry name" value="Methyltransf_28"/>
    <property type="match status" value="1"/>
</dbReference>
<dbReference type="PANTHER" id="PTHR12049:SF7">
    <property type="entry name" value="PROTEIN ARGININE METHYLTRANSFERASE NDUFAF7, MITOCHONDRIAL"/>
    <property type="match status" value="1"/>
</dbReference>
<accession>A0A3D8IAV9</accession>
<gene>
    <name evidence="3" type="ORF">CQA43_07730</name>
</gene>
<evidence type="ECO:0000256" key="1">
    <source>
        <dbReference type="ARBA" id="ARBA00022603"/>
    </source>
</evidence>
<dbReference type="Proteomes" id="UP000256650">
    <property type="component" value="Unassembled WGS sequence"/>
</dbReference>
<dbReference type="GO" id="GO:0035243">
    <property type="term" value="F:protein-arginine omega-N symmetric methyltransferase activity"/>
    <property type="evidence" value="ECO:0007669"/>
    <property type="project" value="TreeGrafter"/>
</dbReference>
<dbReference type="AlphaFoldDB" id="A0A3D8IAV9"/>
<dbReference type="GO" id="GO:0032259">
    <property type="term" value="P:methylation"/>
    <property type="evidence" value="ECO:0007669"/>
    <property type="project" value="UniProtKB-KW"/>
</dbReference>
<dbReference type="PANTHER" id="PTHR12049">
    <property type="entry name" value="PROTEIN ARGININE METHYLTRANSFERASE NDUFAF7, MITOCHONDRIAL"/>
    <property type="match status" value="1"/>
</dbReference>
<keyword evidence="1 3" id="KW-0489">Methyltransferase</keyword>
<evidence type="ECO:0000313" key="3">
    <source>
        <dbReference type="EMBL" id="RDU62185.1"/>
    </source>
</evidence>
<evidence type="ECO:0000313" key="4">
    <source>
        <dbReference type="Proteomes" id="UP000256650"/>
    </source>
</evidence>
<dbReference type="SUPFAM" id="SSF53335">
    <property type="entry name" value="S-adenosyl-L-methionine-dependent methyltransferases"/>
    <property type="match status" value="1"/>
</dbReference>
<dbReference type="EMBL" id="NXLS01000008">
    <property type="protein sequence ID" value="RDU62185.1"/>
    <property type="molecule type" value="Genomic_DNA"/>
</dbReference>
<protein>
    <submittedName>
        <fullName evidence="3">SAM-dependent methyltransferase</fullName>
    </submittedName>
</protein>
<dbReference type="InterPro" id="IPR038375">
    <property type="entry name" value="NDUFAF7_sf"/>
</dbReference>
<dbReference type="InterPro" id="IPR003788">
    <property type="entry name" value="NDUFAF7"/>
</dbReference>
<proteinExistence type="predicted"/>
<organism evidence="3 4">
    <name type="scientific">Helicobacter ganmani</name>
    <dbReference type="NCBI Taxonomy" id="60246"/>
    <lineage>
        <taxon>Bacteria</taxon>
        <taxon>Pseudomonadati</taxon>
        <taxon>Campylobacterota</taxon>
        <taxon>Epsilonproteobacteria</taxon>
        <taxon>Campylobacterales</taxon>
        <taxon>Helicobacteraceae</taxon>
        <taxon>Helicobacter</taxon>
    </lineage>
</organism>
<comment type="caution">
    <text evidence="3">The sequence shown here is derived from an EMBL/GenBank/DDBJ whole genome shotgun (WGS) entry which is preliminary data.</text>
</comment>
<evidence type="ECO:0000256" key="2">
    <source>
        <dbReference type="ARBA" id="ARBA00022679"/>
    </source>
</evidence>
<dbReference type="OrthoDB" id="9794208at2"/>
<dbReference type="Gene3D" id="3.40.50.12710">
    <property type="match status" value="1"/>
</dbReference>